<name>A0A941GET4_NIACI</name>
<organism evidence="2">
    <name type="scientific">Niallia circulans</name>
    <name type="common">Bacillus circulans</name>
    <dbReference type="NCBI Taxonomy" id="1397"/>
    <lineage>
        <taxon>Bacteria</taxon>
        <taxon>Bacillati</taxon>
        <taxon>Bacillota</taxon>
        <taxon>Bacilli</taxon>
        <taxon>Bacillales</taxon>
        <taxon>Bacillaceae</taxon>
        <taxon>Niallia</taxon>
    </lineage>
</organism>
<protein>
    <submittedName>
        <fullName evidence="2">Uncharacterized protein</fullName>
    </submittedName>
</protein>
<accession>A0A941GET4</accession>
<evidence type="ECO:0000256" key="1">
    <source>
        <dbReference type="SAM" id="MobiDB-lite"/>
    </source>
</evidence>
<dbReference type="EMBL" id="JAGTPX010000020">
    <property type="protein sequence ID" value="MBR8671289.1"/>
    <property type="molecule type" value="Genomic_DNA"/>
</dbReference>
<dbReference type="AlphaFoldDB" id="A0A941GET4"/>
<reference evidence="2" key="1">
    <citation type="submission" date="2021-04" db="EMBL/GenBank/DDBJ databases">
        <title>Genomic analysis of electroactive and textile dye degrading Bacillus circulans strain: DC10 isolated from constructed wetland-microbial fuel cells treating textile dye wastewaters.</title>
        <authorList>
            <person name="Patel D.U."/>
            <person name="Desai C.R."/>
        </authorList>
    </citation>
    <scope>NUCLEOTIDE SEQUENCE</scope>
    <source>
        <strain evidence="2">DC10</strain>
    </source>
</reference>
<comment type="caution">
    <text evidence="2">The sequence shown here is derived from an EMBL/GenBank/DDBJ whole genome shotgun (WGS) entry which is preliminary data.</text>
</comment>
<gene>
    <name evidence="2" type="ORF">KD144_17265</name>
</gene>
<feature type="region of interest" description="Disordered" evidence="1">
    <location>
        <begin position="17"/>
        <end position="50"/>
    </location>
</feature>
<dbReference type="RefSeq" id="WP_156827833.1">
    <property type="nucleotide sequence ID" value="NZ_JAGTPX020000021.1"/>
</dbReference>
<evidence type="ECO:0000313" key="2">
    <source>
        <dbReference type="EMBL" id="MBR8671289.1"/>
    </source>
</evidence>
<sequence>MSLRFIPLLTDSKTQPSAYENTRKLGGRSTVRKGPIGSTNHQWGMKENPH</sequence>
<proteinExistence type="predicted"/>